<dbReference type="PATRIC" id="fig|1094466.5.peg.2042"/>
<dbReference type="PANTHER" id="PTHR37302">
    <property type="entry name" value="SLR1116 PROTEIN"/>
    <property type="match status" value="1"/>
</dbReference>
<keyword evidence="5" id="KW-1185">Reference proteome</keyword>
<dbReference type="SUPFAM" id="SSF109854">
    <property type="entry name" value="DinB/YfiT-like putative metalloenzymes"/>
    <property type="match status" value="1"/>
</dbReference>
<accession>H8XVP4</accession>
<evidence type="ECO:0000256" key="2">
    <source>
        <dbReference type="ARBA" id="ARBA00022723"/>
    </source>
</evidence>
<name>H8XVP4_FLAIG</name>
<dbReference type="OrthoDB" id="9811413at2"/>
<evidence type="ECO:0000256" key="3">
    <source>
        <dbReference type="PIRSR" id="PIRSR607837-1"/>
    </source>
</evidence>
<dbReference type="Gene3D" id="1.20.120.450">
    <property type="entry name" value="dinb family like domain"/>
    <property type="match status" value="1"/>
</dbReference>
<organism evidence="4 5">
    <name type="scientific">Flavobacterium indicum (strain DSM 17447 / CIP 109464 / GPTSA100-9)</name>
    <dbReference type="NCBI Taxonomy" id="1094466"/>
    <lineage>
        <taxon>Bacteria</taxon>
        <taxon>Pseudomonadati</taxon>
        <taxon>Bacteroidota</taxon>
        <taxon>Flavobacteriia</taxon>
        <taxon>Flavobacteriales</taxon>
        <taxon>Flavobacteriaceae</taxon>
        <taxon>Flavobacterium</taxon>
    </lineage>
</organism>
<evidence type="ECO:0000256" key="1">
    <source>
        <dbReference type="ARBA" id="ARBA00008635"/>
    </source>
</evidence>
<feature type="binding site" evidence="3">
    <location>
        <position position="118"/>
    </location>
    <ligand>
        <name>a divalent metal cation</name>
        <dbReference type="ChEBI" id="CHEBI:60240"/>
    </ligand>
</feature>
<evidence type="ECO:0000313" key="5">
    <source>
        <dbReference type="Proteomes" id="UP000007599"/>
    </source>
</evidence>
<dbReference type="AlphaFoldDB" id="H8XVP4"/>
<dbReference type="Pfam" id="PF05163">
    <property type="entry name" value="DinB"/>
    <property type="match status" value="1"/>
</dbReference>
<dbReference type="InterPro" id="IPR007837">
    <property type="entry name" value="DinB"/>
</dbReference>
<dbReference type="eggNOG" id="COG2318">
    <property type="taxonomic scope" value="Bacteria"/>
</dbReference>
<dbReference type="STRING" id="1094466.KQS_10395"/>
<gene>
    <name evidence="4" type="ordered locus">KQS_10395</name>
</gene>
<evidence type="ECO:0000313" key="4">
    <source>
        <dbReference type="EMBL" id="CCG54008.1"/>
    </source>
</evidence>
<evidence type="ECO:0008006" key="6">
    <source>
        <dbReference type="Google" id="ProtNLM"/>
    </source>
</evidence>
<dbReference type="Proteomes" id="UP000007599">
    <property type="component" value="Chromosome I"/>
</dbReference>
<reference evidence="4 5" key="1">
    <citation type="journal article" date="2012" name="J. Bacteriol.">
        <title>Complete Genome Sequence of Flavobacterium indicum GPSTA100-9T, Isolated from Warm Spring Water.</title>
        <authorList>
            <person name="Barbier P."/>
            <person name="Houel A."/>
            <person name="Loux V."/>
            <person name="Poulain J."/>
            <person name="Bernardet J.F."/>
            <person name="Touchon M."/>
            <person name="Duchaud E."/>
        </authorList>
    </citation>
    <scope>NUCLEOTIDE SEQUENCE [LARGE SCALE GENOMIC DNA]</scope>
    <source>
        <strain evidence="5">DSM 17447 / CIP 109464 / GPTSA100-9</strain>
    </source>
</reference>
<sequence>MNDFFLDKFQYTFDKNQEMIAYLVQNESELNEKIKILISHILNAHEIWTTRILKEATQFSVWQLHDYASLAKIDQDNFQRTKKILEEKNLDERVDYITSTSEAFSNVLNEILFHIVNHSSYHRAQINSELKSLKLNPLVTDYVFYKRQ</sequence>
<dbReference type="HOGENOM" id="CLU_101283_3_1_10"/>
<dbReference type="GO" id="GO:0046872">
    <property type="term" value="F:metal ion binding"/>
    <property type="evidence" value="ECO:0007669"/>
    <property type="project" value="UniProtKB-KW"/>
</dbReference>
<dbReference type="KEGG" id="fin:KQS_10395"/>
<feature type="binding site" evidence="3">
    <location>
        <position position="40"/>
    </location>
    <ligand>
        <name>a divalent metal cation</name>
        <dbReference type="ChEBI" id="CHEBI:60240"/>
    </ligand>
</feature>
<dbReference type="InterPro" id="IPR034660">
    <property type="entry name" value="DinB/YfiT-like"/>
</dbReference>
<feature type="binding site" evidence="3">
    <location>
        <position position="122"/>
    </location>
    <ligand>
        <name>a divalent metal cation</name>
        <dbReference type="ChEBI" id="CHEBI:60240"/>
    </ligand>
</feature>
<dbReference type="PANTHER" id="PTHR37302:SF3">
    <property type="entry name" value="DAMAGE-INDUCIBLE PROTEIN DINB"/>
    <property type="match status" value="1"/>
</dbReference>
<protein>
    <recommendedName>
        <fullName evidence="6">DinB family protein</fullName>
    </recommendedName>
</protein>
<reference evidence="5" key="2">
    <citation type="submission" date="2012-03" db="EMBL/GenBank/DDBJ databases">
        <title>Complete genome sequence of Flavobacterium indicum GPTSA100-9T, isolated from warm spring water.</title>
        <authorList>
            <person name="Barbier P."/>
            <person name="Houel A."/>
            <person name="Loux V."/>
            <person name="Poulain J."/>
            <person name="Bernardet J.-F."/>
            <person name="Touchon M."/>
            <person name="Duchaud E."/>
        </authorList>
    </citation>
    <scope>NUCLEOTIDE SEQUENCE [LARGE SCALE GENOMIC DNA]</scope>
    <source>
        <strain evidence="5">DSM 17447 / CIP 109464 / GPTSA100-9</strain>
    </source>
</reference>
<comment type="similarity">
    <text evidence="1">Belongs to the DinB family.</text>
</comment>
<dbReference type="EMBL" id="HE774682">
    <property type="protein sequence ID" value="CCG54008.1"/>
    <property type="molecule type" value="Genomic_DNA"/>
</dbReference>
<proteinExistence type="inferred from homology"/>
<dbReference type="RefSeq" id="WP_014389126.1">
    <property type="nucleotide sequence ID" value="NC_017025.1"/>
</dbReference>
<keyword evidence="2 3" id="KW-0479">Metal-binding</keyword>